<organism evidence="4 5">
    <name type="scientific">Hydrocarboniphaga daqingensis</name>
    <dbReference type="NCBI Taxonomy" id="490188"/>
    <lineage>
        <taxon>Bacteria</taxon>
        <taxon>Pseudomonadati</taxon>
        <taxon>Pseudomonadota</taxon>
        <taxon>Gammaproteobacteria</taxon>
        <taxon>Nevskiales</taxon>
        <taxon>Nevskiaceae</taxon>
        <taxon>Hydrocarboniphaga</taxon>
    </lineage>
</organism>
<evidence type="ECO:0000313" key="5">
    <source>
        <dbReference type="Proteomes" id="UP000199758"/>
    </source>
</evidence>
<dbReference type="AlphaFoldDB" id="A0A1M5LZQ8"/>
<dbReference type="OrthoDB" id="9794138at2"/>
<dbReference type="InterPro" id="IPR020904">
    <property type="entry name" value="Sc_DH/Rdtase_CS"/>
</dbReference>
<dbReference type="PROSITE" id="PS00061">
    <property type="entry name" value="ADH_SHORT"/>
    <property type="match status" value="1"/>
</dbReference>
<protein>
    <submittedName>
        <fullName evidence="4">NAD(P)-dependent dehydrogenase, short-chain alcohol dehydrogenase family</fullName>
    </submittedName>
</protein>
<dbReference type="Proteomes" id="UP000199758">
    <property type="component" value="Unassembled WGS sequence"/>
</dbReference>
<accession>A0A1M5LZQ8</accession>
<dbReference type="PANTHER" id="PTHR43658:SF8">
    <property type="entry name" value="17-BETA-HYDROXYSTEROID DEHYDROGENASE 14-RELATED"/>
    <property type="match status" value="1"/>
</dbReference>
<dbReference type="PRINTS" id="PR00080">
    <property type="entry name" value="SDRFAMILY"/>
</dbReference>
<keyword evidence="5" id="KW-1185">Reference proteome</keyword>
<dbReference type="PANTHER" id="PTHR43658">
    <property type="entry name" value="SHORT-CHAIN DEHYDROGENASE/REDUCTASE"/>
    <property type="match status" value="1"/>
</dbReference>
<evidence type="ECO:0000256" key="3">
    <source>
        <dbReference type="RuleBase" id="RU000363"/>
    </source>
</evidence>
<keyword evidence="2" id="KW-0560">Oxidoreductase</keyword>
<dbReference type="FunFam" id="3.40.50.720:FF:000173">
    <property type="entry name" value="3-oxoacyl-[acyl-carrier protein] reductase"/>
    <property type="match status" value="1"/>
</dbReference>
<reference evidence="4 5" key="1">
    <citation type="submission" date="2016-11" db="EMBL/GenBank/DDBJ databases">
        <authorList>
            <person name="Jaros S."/>
            <person name="Januszkiewicz K."/>
            <person name="Wedrychowicz H."/>
        </authorList>
    </citation>
    <scope>NUCLEOTIDE SEQUENCE [LARGE SCALE GENOMIC DNA]</scope>
    <source>
        <strain evidence="4 5">CGMCC 1.7049</strain>
    </source>
</reference>
<proteinExistence type="inferred from homology"/>
<evidence type="ECO:0000256" key="2">
    <source>
        <dbReference type="ARBA" id="ARBA00023002"/>
    </source>
</evidence>
<name>A0A1M5LZQ8_9GAMM</name>
<dbReference type="EMBL" id="FQWZ01000002">
    <property type="protein sequence ID" value="SHG70169.1"/>
    <property type="molecule type" value="Genomic_DNA"/>
</dbReference>
<comment type="similarity">
    <text evidence="1 3">Belongs to the short-chain dehydrogenases/reductases (SDR) family.</text>
</comment>
<evidence type="ECO:0000256" key="1">
    <source>
        <dbReference type="ARBA" id="ARBA00006484"/>
    </source>
</evidence>
<dbReference type="InterPro" id="IPR036291">
    <property type="entry name" value="NAD(P)-bd_dom_sf"/>
</dbReference>
<dbReference type="SUPFAM" id="SSF51735">
    <property type="entry name" value="NAD(P)-binding Rossmann-fold domains"/>
    <property type="match status" value="1"/>
</dbReference>
<gene>
    <name evidence="4" type="ORF">SAMN04488068_1170</name>
</gene>
<dbReference type="GO" id="GO:0016491">
    <property type="term" value="F:oxidoreductase activity"/>
    <property type="evidence" value="ECO:0007669"/>
    <property type="project" value="UniProtKB-KW"/>
</dbReference>
<dbReference type="PRINTS" id="PR00081">
    <property type="entry name" value="GDHRDH"/>
</dbReference>
<sequence>MNLKDQVALVVGGASGLGAATARKLASLGARVAVLDFNLEAAQRVAAEVGGAAYACNVTSAESAEQAIAAARAELGAARVLVNTAGIAPAAKIVGKNGPMPLDDFRKGIEVNLVGTFNTMRLAAAEMMKLDPLEDGERGLIVNTASVAGYEGQIGQASYAASKGGVIALTIQAAREFAQVGIRVCTIAPGLFETPMMAGLPENVRASLGASVPFPPRLGRADEYAKLVAMIADNVMLNGETLRLDGALRMQAR</sequence>
<dbReference type="RefSeq" id="WP_072895183.1">
    <property type="nucleotide sequence ID" value="NZ_FQWZ01000002.1"/>
</dbReference>
<dbReference type="STRING" id="490188.SAMN04488068_1170"/>
<dbReference type="Pfam" id="PF00106">
    <property type="entry name" value="adh_short"/>
    <property type="match status" value="1"/>
</dbReference>
<dbReference type="Gene3D" id="3.40.50.720">
    <property type="entry name" value="NAD(P)-binding Rossmann-like Domain"/>
    <property type="match status" value="1"/>
</dbReference>
<evidence type="ECO:0000313" key="4">
    <source>
        <dbReference type="EMBL" id="SHG70169.1"/>
    </source>
</evidence>
<dbReference type="InterPro" id="IPR002347">
    <property type="entry name" value="SDR_fam"/>
</dbReference>